<dbReference type="InterPro" id="IPR036388">
    <property type="entry name" value="WH-like_DNA-bd_sf"/>
</dbReference>
<dbReference type="InterPro" id="IPR058163">
    <property type="entry name" value="LysR-type_TF_proteobact-type"/>
</dbReference>
<dbReference type="Proteomes" id="UP000199144">
    <property type="component" value="Unassembled WGS sequence"/>
</dbReference>
<evidence type="ECO:0000313" key="6">
    <source>
        <dbReference type="EMBL" id="SFM41701.1"/>
    </source>
</evidence>
<reference evidence="6 7" key="1">
    <citation type="submission" date="2016-10" db="EMBL/GenBank/DDBJ databases">
        <authorList>
            <person name="de Groot N.N."/>
        </authorList>
    </citation>
    <scope>NUCLEOTIDE SEQUENCE [LARGE SCALE GENOMIC DNA]</scope>
    <source>
        <strain evidence="6 7">DSM 15283</strain>
    </source>
</reference>
<name>A0A1I4QNT2_9RHOB</name>
<dbReference type="PROSITE" id="PS50931">
    <property type="entry name" value="HTH_LYSR"/>
    <property type="match status" value="1"/>
</dbReference>
<organism evidence="6 7">
    <name type="scientific">Shimia aestuarii</name>
    <dbReference type="NCBI Taxonomy" id="254406"/>
    <lineage>
        <taxon>Bacteria</taxon>
        <taxon>Pseudomonadati</taxon>
        <taxon>Pseudomonadota</taxon>
        <taxon>Alphaproteobacteria</taxon>
        <taxon>Rhodobacterales</taxon>
        <taxon>Roseobacteraceae</taxon>
    </lineage>
</organism>
<dbReference type="STRING" id="254406.SAMN04488042_10764"/>
<dbReference type="EMBL" id="FOTQ01000007">
    <property type="protein sequence ID" value="SFM41701.1"/>
    <property type="molecule type" value="Genomic_DNA"/>
</dbReference>
<keyword evidence="3" id="KW-0238">DNA-binding</keyword>
<dbReference type="FunFam" id="1.10.10.10:FF:000038">
    <property type="entry name" value="Glycine cleavage system transcriptional activator"/>
    <property type="match status" value="1"/>
</dbReference>
<evidence type="ECO:0000259" key="5">
    <source>
        <dbReference type="PROSITE" id="PS50931"/>
    </source>
</evidence>
<dbReference type="PANTHER" id="PTHR30537:SF74">
    <property type="entry name" value="HTH-TYPE TRANSCRIPTIONAL REGULATOR TRPI"/>
    <property type="match status" value="1"/>
</dbReference>
<dbReference type="InterPro" id="IPR005119">
    <property type="entry name" value="LysR_subst-bd"/>
</dbReference>
<evidence type="ECO:0000256" key="4">
    <source>
        <dbReference type="ARBA" id="ARBA00023163"/>
    </source>
</evidence>
<evidence type="ECO:0000313" key="7">
    <source>
        <dbReference type="Proteomes" id="UP000199144"/>
    </source>
</evidence>
<proteinExistence type="inferred from homology"/>
<dbReference type="InterPro" id="IPR036390">
    <property type="entry name" value="WH_DNA-bd_sf"/>
</dbReference>
<accession>A0A1I4QNT2</accession>
<dbReference type="GO" id="GO:0043565">
    <property type="term" value="F:sequence-specific DNA binding"/>
    <property type="evidence" value="ECO:0007669"/>
    <property type="project" value="TreeGrafter"/>
</dbReference>
<dbReference type="Gene3D" id="1.10.10.10">
    <property type="entry name" value="Winged helix-like DNA-binding domain superfamily/Winged helix DNA-binding domain"/>
    <property type="match status" value="1"/>
</dbReference>
<dbReference type="SUPFAM" id="SSF53850">
    <property type="entry name" value="Periplasmic binding protein-like II"/>
    <property type="match status" value="1"/>
</dbReference>
<dbReference type="RefSeq" id="WP_093094776.1">
    <property type="nucleotide sequence ID" value="NZ_FOTQ01000007.1"/>
</dbReference>
<keyword evidence="7" id="KW-1185">Reference proteome</keyword>
<dbReference type="GO" id="GO:0006351">
    <property type="term" value="P:DNA-templated transcription"/>
    <property type="evidence" value="ECO:0007669"/>
    <property type="project" value="TreeGrafter"/>
</dbReference>
<keyword evidence="2" id="KW-0805">Transcription regulation</keyword>
<dbReference type="PRINTS" id="PR00039">
    <property type="entry name" value="HTHLYSR"/>
</dbReference>
<dbReference type="Pfam" id="PF00126">
    <property type="entry name" value="HTH_1"/>
    <property type="match status" value="1"/>
</dbReference>
<sequence length="305" mass="33767">MRLPPLNALRAFEAAARHNGFIAAADELHVTRGAISRHVKLLEQNLGVSLFRRHHQGVDLTEAGAALQKVLAQSFGAIAAETRRITAQANELRIICPPTLSIRWLFPHLDGFRARHPDIRLRLTTDFYGDGGFDAGEYDLGVSMEHWPGRSPDLQVQPLFPLRLSPACAPELIEANPRIEKPETLASQRLLHVNAHRADWPLWAARFAPGSLDTDKGEFFPNLDMAVRAATLGAGIVMADIYLCQEELSSGQLCLPFPDMSCPTDHGRYALIGPTDRWHDPKVKAFRAWAEELSGAFITSVQSTE</sequence>
<dbReference type="SUPFAM" id="SSF46785">
    <property type="entry name" value="Winged helix' DNA-binding domain"/>
    <property type="match status" value="1"/>
</dbReference>
<comment type="similarity">
    <text evidence="1">Belongs to the LysR transcriptional regulatory family.</text>
</comment>
<evidence type="ECO:0000256" key="1">
    <source>
        <dbReference type="ARBA" id="ARBA00009437"/>
    </source>
</evidence>
<dbReference type="GO" id="GO:0003700">
    <property type="term" value="F:DNA-binding transcription factor activity"/>
    <property type="evidence" value="ECO:0007669"/>
    <property type="project" value="InterPro"/>
</dbReference>
<gene>
    <name evidence="6" type="ORF">SAMN04488042_10764</name>
</gene>
<dbReference type="Pfam" id="PF03466">
    <property type="entry name" value="LysR_substrate"/>
    <property type="match status" value="1"/>
</dbReference>
<dbReference type="Gene3D" id="3.40.190.10">
    <property type="entry name" value="Periplasmic binding protein-like II"/>
    <property type="match status" value="2"/>
</dbReference>
<evidence type="ECO:0000256" key="3">
    <source>
        <dbReference type="ARBA" id="ARBA00023125"/>
    </source>
</evidence>
<dbReference type="OrthoDB" id="9813056at2"/>
<protein>
    <submittedName>
        <fullName evidence="6">Transcriptional regulator, LysR family</fullName>
    </submittedName>
</protein>
<keyword evidence="4" id="KW-0804">Transcription</keyword>
<evidence type="ECO:0000256" key="2">
    <source>
        <dbReference type="ARBA" id="ARBA00023015"/>
    </source>
</evidence>
<dbReference type="InterPro" id="IPR000847">
    <property type="entry name" value="LysR_HTH_N"/>
</dbReference>
<dbReference type="PANTHER" id="PTHR30537">
    <property type="entry name" value="HTH-TYPE TRANSCRIPTIONAL REGULATOR"/>
    <property type="match status" value="1"/>
</dbReference>
<feature type="domain" description="HTH lysR-type" evidence="5">
    <location>
        <begin position="4"/>
        <end position="61"/>
    </location>
</feature>
<dbReference type="AlphaFoldDB" id="A0A1I4QNT2"/>